<keyword evidence="2" id="KW-1133">Transmembrane helix</keyword>
<name>A0A8S3YAJ8_PARAO</name>
<feature type="transmembrane region" description="Helical" evidence="2">
    <location>
        <begin position="113"/>
        <end position="136"/>
    </location>
</feature>
<evidence type="ECO:0000313" key="3">
    <source>
        <dbReference type="EMBL" id="CAG5055692.1"/>
    </source>
</evidence>
<dbReference type="Proteomes" id="UP000691718">
    <property type="component" value="Unassembled WGS sequence"/>
</dbReference>
<accession>A0A8S3YAJ8</accession>
<feature type="region of interest" description="Disordered" evidence="1">
    <location>
        <begin position="153"/>
        <end position="180"/>
    </location>
</feature>
<keyword evidence="2" id="KW-0812">Transmembrane</keyword>
<keyword evidence="2" id="KW-0472">Membrane</keyword>
<gene>
    <name evidence="3" type="ORF">PAPOLLO_LOCUS26405</name>
</gene>
<keyword evidence="4" id="KW-1185">Reference proteome</keyword>
<reference evidence="3" key="1">
    <citation type="submission" date="2021-04" db="EMBL/GenBank/DDBJ databases">
        <authorList>
            <person name="Tunstrom K."/>
        </authorList>
    </citation>
    <scope>NUCLEOTIDE SEQUENCE</scope>
</reference>
<organism evidence="3 4">
    <name type="scientific">Parnassius apollo</name>
    <name type="common">Apollo butterfly</name>
    <name type="synonym">Papilio apollo</name>
    <dbReference type="NCBI Taxonomy" id="110799"/>
    <lineage>
        <taxon>Eukaryota</taxon>
        <taxon>Metazoa</taxon>
        <taxon>Ecdysozoa</taxon>
        <taxon>Arthropoda</taxon>
        <taxon>Hexapoda</taxon>
        <taxon>Insecta</taxon>
        <taxon>Pterygota</taxon>
        <taxon>Neoptera</taxon>
        <taxon>Endopterygota</taxon>
        <taxon>Lepidoptera</taxon>
        <taxon>Glossata</taxon>
        <taxon>Ditrysia</taxon>
        <taxon>Papilionoidea</taxon>
        <taxon>Papilionidae</taxon>
        <taxon>Parnassiinae</taxon>
        <taxon>Parnassini</taxon>
        <taxon>Parnassius</taxon>
        <taxon>Parnassius</taxon>
    </lineage>
</organism>
<sequence length="180" mass="18347">MIGCVCGWCAQLCSASTCGCLWAGVGLRAALLPLAGRVRLLHLAALTSLMLHVLLLVVHVTRLVDLLPVDWNKMGGCAGGWSALTLASGGLLTLHAVLFAPGYRLAPHQLTQLLLAAAGVGVGGACFGAWLAALAVRAARAGCMAAERGSVAASGAASRRSSAYRAVPSAQPSTERDHPL</sequence>
<evidence type="ECO:0000313" key="4">
    <source>
        <dbReference type="Proteomes" id="UP000691718"/>
    </source>
</evidence>
<feature type="transmembrane region" description="Helical" evidence="2">
    <location>
        <begin position="39"/>
        <end position="60"/>
    </location>
</feature>
<protein>
    <submittedName>
        <fullName evidence="3">(apollo) hypothetical protein</fullName>
    </submittedName>
</protein>
<evidence type="ECO:0000256" key="2">
    <source>
        <dbReference type="SAM" id="Phobius"/>
    </source>
</evidence>
<comment type="caution">
    <text evidence="3">The sequence shown here is derived from an EMBL/GenBank/DDBJ whole genome shotgun (WGS) entry which is preliminary data.</text>
</comment>
<feature type="transmembrane region" description="Helical" evidence="2">
    <location>
        <begin position="81"/>
        <end position="101"/>
    </location>
</feature>
<dbReference type="EMBL" id="CAJQZP010001584">
    <property type="protein sequence ID" value="CAG5055692.1"/>
    <property type="molecule type" value="Genomic_DNA"/>
</dbReference>
<evidence type="ECO:0000256" key="1">
    <source>
        <dbReference type="SAM" id="MobiDB-lite"/>
    </source>
</evidence>
<dbReference type="AlphaFoldDB" id="A0A8S3YAJ8"/>
<proteinExistence type="predicted"/>
<feature type="compositionally biased region" description="Low complexity" evidence="1">
    <location>
        <begin position="153"/>
        <end position="170"/>
    </location>
</feature>